<accession>A0A1B1M375</accession>
<dbReference type="SUPFAM" id="SSF82171">
    <property type="entry name" value="DPP6 N-terminal domain-like"/>
    <property type="match status" value="1"/>
</dbReference>
<dbReference type="Proteomes" id="UP000092598">
    <property type="component" value="Chromosome"/>
</dbReference>
<keyword evidence="3" id="KW-1185">Reference proteome</keyword>
<dbReference type="SUPFAM" id="SSF50998">
    <property type="entry name" value="Quinoprotein alcohol dehydrogenase-like"/>
    <property type="match status" value="1"/>
</dbReference>
<dbReference type="InterPro" id="IPR011047">
    <property type="entry name" value="Quinoprotein_ADH-like_sf"/>
</dbReference>
<dbReference type="Gene3D" id="2.130.10.10">
    <property type="entry name" value="YVTN repeat-like/Quinoprotein amine dehydrogenase"/>
    <property type="match status" value="3"/>
</dbReference>
<dbReference type="InterPro" id="IPR049052">
    <property type="entry name" value="nSTAND1"/>
</dbReference>
<proteinExistence type="predicted"/>
<evidence type="ECO:0000256" key="1">
    <source>
        <dbReference type="SAM" id="MobiDB-lite"/>
    </source>
</evidence>
<feature type="region of interest" description="Disordered" evidence="1">
    <location>
        <begin position="1239"/>
        <end position="1292"/>
    </location>
</feature>
<reference evidence="2 3" key="1">
    <citation type="submission" date="2016-07" db="EMBL/GenBank/DDBJ databases">
        <title>Enhancement of antibiotic productionsby engineered nitrateutilization in actinobacteria.</title>
        <authorList>
            <person name="Meng S.C."/>
        </authorList>
    </citation>
    <scope>NUCLEOTIDE SEQUENCE [LARGE SCALE GENOMIC DNA]</scope>
    <source>
        <strain evidence="2 3">NRRL 2936</strain>
    </source>
</reference>
<dbReference type="PROSITE" id="PS50082">
    <property type="entry name" value="WD_REPEATS_2"/>
    <property type="match status" value="2"/>
</dbReference>
<dbReference type="InterPro" id="IPR001680">
    <property type="entry name" value="WD40_rpt"/>
</dbReference>
<dbReference type="PANTHER" id="PTHR19879">
    <property type="entry name" value="TRANSCRIPTION INITIATION FACTOR TFIID"/>
    <property type="match status" value="1"/>
</dbReference>
<dbReference type="InterPro" id="IPR015943">
    <property type="entry name" value="WD40/YVTN_repeat-like_dom_sf"/>
</dbReference>
<evidence type="ECO:0000313" key="2">
    <source>
        <dbReference type="EMBL" id="ANS63096.1"/>
    </source>
</evidence>
<evidence type="ECO:0000313" key="3">
    <source>
        <dbReference type="Proteomes" id="UP000092598"/>
    </source>
</evidence>
<protein>
    <submittedName>
        <fullName evidence="2">WD-40 repeat protein</fullName>
    </submittedName>
</protein>
<dbReference type="SMART" id="SM00320">
    <property type="entry name" value="WD40"/>
    <property type="match status" value="4"/>
</dbReference>
<sequence>MGRPERPLDPEAGPVQRFAHDLRELRKTAGTPAYRIMSESAGFSATTLSEAARGERLPSLAVVQGYVRACGADPAGWERRWKEAESAAATRADTEDAVPPYRGLARFEGDDHALFFGRDRLAEELLELVRGHRFAVLFGASGSGKSSLLRAGLLPRLREETARQDCPAALRVFTPGARPAATHRHLLAPRRGEPESWVVVDQFEEVFTLCRSRAERTRFLDLLLAAREPDSRLRVLIAVRADFYARCAEHRGLATVLSGASLLVGPMTADELRETVVRPAQAAGLLVERELTARIVEEVLGEPGALPMLSHALLETWRRRKGRLLTVAAYETVGGVRGAIAASAEEAYGRLDAAQARAARQLLLRMVEPGRVTVDTRRPLTRAELDEWADPAVRAVVEHLAEARLLTVDEDGVQLAHEALITSWPRLRGWIEEDRDRLRRRRQVAEAARVWLEHDRDPGALWRGARLDAAQELLTGDAGLTAQEQAFLREALEVREAERRAAAHATRRARVLTVALSGVLAVASVVGLVAWQQHTDNQRQRTDTAARRVAAVADAMRTTDPRTAQLLGVAAWRISPLPESRRALLGALAQPELDTFTDPAVGEGHRRFLVDSGRTLLSTDGRTWHSWDVAAHRDTGSGRLPRGRVVAVGPDARVLALAGGAGIRLWDRADGHWRGAAHPGASGVTVTGRGGYVLRGAGDGRVGVISAVDGTTLFETRSDGTAGVTASADGRLVAVCPSGRAPRVWDTARRRPVPGPWERAGGDCRTLVLGDDRLALLSSKGVRIWETSTGDELAEVDHPGARYAAFSRAEDGAFLATADGEEIRVWRLSAPGSPAFRHPLNNQQLYGGLAWDPYRPVLRYLEGSTVHSLDLAGAVTSAWRERPVDGLLLSPDGRMLATAQRFGTTYRFQLRDTRDELPPIPLPPPPLPVARDPERPVPAHRTLPVMAFSPDGTSFAYGVSAPGRQTSPQHLTVWDMERLRVRSTLDPATSGSGAAVVGMALGPDGRTLYTTRRLGSGAFVNEAWDTERRRRTAVLTGLASGHLAVHPDGRLLVGDNRLVRPPATATTERDLVQGDRIGALAFGPDGSRLAAGDRTGRVALWDGALGHRTGVLRNIFPAPIGATPEAVSALAVSPDGQTLAVAGTAGTLQLWDTATQQPLGSPLPTSGEELRTLAFSPDSGTLYAGSAHVPLQRYTIDPSWAVLRVCARAGAGTDEARPAGAGLDEARWRTYVPDAPYRRICDRSDPVPEPDADPTASSGGLAVSAVTRSSSVPNRRSKASELVGGSASGRRT</sequence>
<dbReference type="SUPFAM" id="SSF52540">
    <property type="entry name" value="P-loop containing nucleoside triphosphate hydrolases"/>
    <property type="match status" value="1"/>
</dbReference>
<dbReference type="PATRIC" id="fig|1915.4.peg.1034"/>
<dbReference type="Gene3D" id="3.40.50.300">
    <property type="entry name" value="P-loop containing nucleotide triphosphate hydrolases"/>
    <property type="match status" value="1"/>
</dbReference>
<name>A0A1B1M375_STRLN</name>
<dbReference type="PANTHER" id="PTHR19879:SF9">
    <property type="entry name" value="TRANSCRIPTION INITIATION FACTOR TFIID SUBUNIT 5"/>
    <property type="match status" value="1"/>
</dbReference>
<organism evidence="2 3">
    <name type="scientific">Streptomyces lincolnensis</name>
    <dbReference type="NCBI Taxonomy" id="1915"/>
    <lineage>
        <taxon>Bacteria</taxon>
        <taxon>Bacillati</taxon>
        <taxon>Actinomycetota</taxon>
        <taxon>Actinomycetes</taxon>
        <taxon>Kitasatosporales</taxon>
        <taxon>Streptomycetaceae</taxon>
        <taxon>Streptomyces</taxon>
    </lineage>
</organism>
<dbReference type="KEGG" id="sls:SLINC_0872"/>
<gene>
    <name evidence="2" type="ORF">SLINC_0872</name>
</gene>
<dbReference type="InterPro" id="IPR027417">
    <property type="entry name" value="P-loop_NTPase"/>
</dbReference>
<dbReference type="EMBL" id="CP016438">
    <property type="protein sequence ID" value="ANS63096.1"/>
    <property type="molecule type" value="Genomic_DNA"/>
</dbReference>
<dbReference type="STRING" id="1915.SLINC_0872"/>
<dbReference type="Pfam" id="PF20703">
    <property type="entry name" value="nSTAND1"/>
    <property type="match status" value="1"/>
</dbReference>
<dbReference type="Pfam" id="PF00400">
    <property type="entry name" value="WD40"/>
    <property type="match status" value="2"/>
</dbReference>